<proteinExistence type="predicted"/>
<organism evidence="1 2">
    <name type="scientific">Thalassotalea agarivorans</name>
    <name type="common">Thalassomonas agarivorans</name>
    <dbReference type="NCBI Taxonomy" id="349064"/>
    <lineage>
        <taxon>Bacteria</taxon>
        <taxon>Pseudomonadati</taxon>
        <taxon>Pseudomonadota</taxon>
        <taxon>Gammaproteobacteria</taxon>
        <taxon>Alteromonadales</taxon>
        <taxon>Colwelliaceae</taxon>
        <taxon>Thalassotalea</taxon>
    </lineage>
</organism>
<gene>
    <name evidence="1" type="ORF">SAMN05660429_00384</name>
</gene>
<evidence type="ECO:0000313" key="2">
    <source>
        <dbReference type="Proteomes" id="UP000199308"/>
    </source>
</evidence>
<dbReference type="EMBL" id="FOHK01000002">
    <property type="protein sequence ID" value="SES78759.1"/>
    <property type="molecule type" value="Genomic_DNA"/>
</dbReference>
<protein>
    <recommendedName>
        <fullName evidence="3">Apea-like HEPN domain-containing protein</fullName>
    </recommendedName>
</protein>
<name>A0A1H9ZB30_THASX</name>
<evidence type="ECO:0008006" key="3">
    <source>
        <dbReference type="Google" id="ProtNLM"/>
    </source>
</evidence>
<dbReference type="OrthoDB" id="8367156at2"/>
<dbReference type="Proteomes" id="UP000199308">
    <property type="component" value="Unassembled WGS sequence"/>
</dbReference>
<accession>A0A1H9ZB30</accession>
<dbReference type="RefSeq" id="WP_093327240.1">
    <property type="nucleotide sequence ID" value="NZ_AP027363.1"/>
</dbReference>
<keyword evidence="2" id="KW-1185">Reference proteome</keyword>
<evidence type="ECO:0000313" key="1">
    <source>
        <dbReference type="EMBL" id="SES78759.1"/>
    </source>
</evidence>
<dbReference type="AlphaFoldDB" id="A0A1H9ZB30"/>
<sequence>MEIASGFTAKDWHALQLDHLKKTNWDVAIDVLNRRIMERYIESVDILLELERDKGFKERRFGFSVVSIDCMLIETLQAFIDGRKETKPRFGKQEFINYMAKGDVLGRYFSEELAGRFYKEYRNGLLHQAETKNKALIWSEFEVVNLYRDQMIINRTELHRLIKLQFEKYLETLSDTSQKKLRQNFIKKMNLIARI</sequence>
<reference evidence="1 2" key="1">
    <citation type="submission" date="2016-10" db="EMBL/GenBank/DDBJ databases">
        <authorList>
            <person name="de Groot N.N."/>
        </authorList>
    </citation>
    <scope>NUCLEOTIDE SEQUENCE [LARGE SCALE GENOMIC DNA]</scope>
    <source>
        <strain evidence="1 2">DSM 19706</strain>
    </source>
</reference>